<evidence type="ECO:0000256" key="1">
    <source>
        <dbReference type="SAM" id="Phobius"/>
    </source>
</evidence>
<accession>A0A452XST2</accession>
<dbReference type="Proteomes" id="UP000015105">
    <property type="component" value="Chromosome 1D"/>
</dbReference>
<dbReference type="Gramene" id="AET1Gv20144400.1">
    <property type="protein sequence ID" value="AET1Gv20144400.1"/>
    <property type="gene ID" value="AET1Gv20144400"/>
</dbReference>
<dbReference type="AlphaFoldDB" id="A0A452XST2"/>
<organism evidence="2 3">
    <name type="scientific">Aegilops tauschii subsp. strangulata</name>
    <name type="common">Goatgrass</name>
    <dbReference type="NCBI Taxonomy" id="200361"/>
    <lineage>
        <taxon>Eukaryota</taxon>
        <taxon>Viridiplantae</taxon>
        <taxon>Streptophyta</taxon>
        <taxon>Embryophyta</taxon>
        <taxon>Tracheophyta</taxon>
        <taxon>Spermatophyta</taxon>
        <taxon>Magnoliopsida</taxon>
        <taxon>Liliopsida</taxon>
        <taxon>Poales</taxon>
        <taxon>Poaceae</taxon>
        <taxon>BOP clade</taxon>
        <taxon>Pooideae</taxon>
        <taxon>Triticodae</taxon>
        <taxon>Triticeae</taxon>
        <taxon>Triticinae</taxon>
        <taxon>Aegilops</taxon>
    </lineage>
</organism>
<proteinExistence type="predicted"/>
<keyword evidence="3" id="KW-1185">Reference proteome</keyword>
<protein>
    <submittedName>
        <fullName evidence="2">Uncharacterized protein</fullName>
    </submittedName>
</protein>
<keyword evidence="1" id="KW-0812">Transmembrane</keyword>
<reference evidence="3" key="1">
    <citation type="journal article" date="2014" name="Science">
        <title>Ancient hybridizations among the ancestral genomes of bread wheat.</title>
        <authorList>
            <consortium name="International Wheat Genome Sequencing Consortium,"/>
            <person name="Marcussen T."/>
            <person name="Sandve S.R."/>
            <person name="Heier L."/>
            <person name="Spannagl M."/>
            <person name="Pfeifer M."/>
            <person name="Jakobsen K.S."/>
            <person name="Wulff B.B."/>
            <person name="Steuernagel B."/>
            <person name="Mayer K.F."/>
            <person name="Olsen O.A."/>
        </authorList>
    </citation>
    <scope>NUCLEOTIDE SEQUENCE [LARGE SCALE GENOMIC DNA]</scope>
    <source>
        <strain evidence="3">cv. AL8/78</strain>
    </source>
</reference>
<reference evidence="3" key="2">
    <citation type="journal article" date="2017" name="Nat. Plants">
        <title>The Aegilops tauschii genome reveals multiple impacts of transposons.</title>
        <authorList>
            <person name="Zhao G."/>
            <person name="Zou C."/>
            <person name="Li K."/>
            <person name="Wang K."/>
            <person name="Li T."/>
            <person name="Gao L."/>
            <person name="Zhang X."/>
            <person name="Wang H."/>
            <person name="Yang Z."/>
            <person name="Liu X."/>
            <person name="Jiang W."/>
            <person name="Mao L."/>
            <person name="Kong X."/>
            <person name="Jiao Y."/>
            <person name="Jia J."/>
        </authorList>
    </citation>
    <scope>NUCLEOTIDE SEQUENCE [LARGE SCALE GENOMIC DNA]</scope>
    <source>
        <strain evidence="3">cv. AL8/78</strain>
    </source>
</reference>
<reference evidence="2" key="4">
    <citation type="submission" date="2019-03" db="UniProtKB">
        <authorList>
            <consortium name="EnsemblPlants"/>
        </authorList>
    </citation>
    <scope>IDENTIFICATION</scope>
</reference>
<name>A0A452XST2_AEGTS</name>
<dbReference type="EnsemblPlants" id="AET1Gv20144400.1">
    <property type="protein sequence ID" value="AET1Gv20144400.1"/>
    <property type="gene ID" value="AET1Gv20144400"/>
</dbReference>
<keyword evidence="1" id="KW-1133">Transmembrane helix</keyword>
<evidence type="ECO:0000313" key="2">
    <source>
        <dbReference type="EnsemblPlants" id="AET1Gv20144400.1"/>
    </source>
</evidence>
<reference evidence="2" key="3">
    <citation type="journal article" date="2017" name="Nature">
        <title>Genome sequence of the progenitor of the wheat D genome Aegilops tauschii.</title>
        <authorList>
            <person name="Luo M.C."/>
            <person name="Gu Y.Q."/>
            <person name="Puiu D."/>
            <person name="Wang H."/>
            <person name="Twardziok S.O."/>
            <person name="Deal K.R."/>
            <person name="Huo N."/>
            <person name="Zhu T."/>
            <person name="Wang L."/>
            <person name="Wang Y."/>
            <person name="McGuire P.E."/>
            <person name="Liu S."/>
            <person name="Long H."/>
            <person name="Ramasamy R.K."/>
            <person name="Rodriguez J.C."/>
            <person name="Van S.L."/>
            <person name="Yuan L."/>
            <person name="Wang Z."/>
            <person name="Xia Z."/>
            <person name="Xiao L."/>
            <person name="Anderson O.D."/>
            <person name="Ouyang S."/>
            <person name="Liang Y."/>
            <person name="Zimin A.V."/>
            <person name="Pertea G."/>
            <person name="Qi P."/>
            <person name="Bennetzen J.L."/>
            <person name="Dai X."/>
            <person name="Dawson M.W."/>
            <person name="Muller H.G."/>
            <person name="Kugler K."/>
            <person name="Rivarola-Duarte L."/>
            <person name="Spannagl M."/>
            <person name="Mayer K.F.X."/>
            <person name="Lu F.H."/>
            <person name="Bevan M.W."/>
            <person name="Leroy P."/>
            <person name="Li P."/>
            <person name="You F.M."/>
            <person name="Sun Q."/>
            <person name="Liu Z."/>
            <person name="Lyons E."/>
            <person name="Wicker T."/>
            <person name="Salzberg S.L."/>
            <person name="Devos K.M."/>
            <person name="Dvorak J."/>
        </authorList>
    </citation>
    <scope>NUCLEOTIDE SEQUENCE [LARGE SCALE GENOMIC DNA]</scope>
    <source>
        <strain evidence="2">cv. AL8/78</strain>
    </source>
</reference>
<keyword evidence="1" id="KW-0472">Membrane</keyword>
<evidence type="ECO:0000313" key="3">
    <source>
        <dbReference type="Proteomes" id="UP000015105"/>
    </source>
</evidence>
<reference evidence="2" key="5">
    <citation type="journal article" date="2021" name="G3 (Bethesda)">
        <title>Aegilops tauschii genome assembly Aet v5.0 features greater sequence contiguity and improved annotation.</title>
        <authorList>
            <person name="Wang L."/>
            <person name="Zhu T."/>
            <person name="Rodriguez J.C."/>
            <person name="Deal K.R."/>
            <person name="Dubcovsky J."/>
            <person name="McGuire P.E."/>
            <person name="Lux T."/>
            <person name="Spannagl M."/>
            <person name="Mayer K.F.X."/>
            <person name="Baldrich P."/>
            <person name="Meyers B.C."/>
            <person name="Huo N."/>
            <person name="Gu Y.Q."/>
            <person name="Zhou H."/>
            <person name="Devos K.M."/>
            <person name="Bennetzen J.L."/>
            <person name="Unver T."/>
            <person name="Budak H."/>
            <person name="Gulick P.J."/>
            <person name="Galiba G."/>
            <person name="Kalapos B."/>
            <person name="Nelson D.R."/>
            <person name="Li P."/>
            <person name="You F.M."/>
            <person name="Luo M.C."/>
            <person name="Dvorak J."/>
        </authorList>
    </citation>
    <scope>NUCLEOTIDE SEQUENCE [LARGE SCALE GENOMIC DNA]</scope>
    <source>
        <strain evidence="2">cv. AL8/78</strain>
    </source>
</reference>
<feature type="transmembrane region" description="Helical" evidence="1">
    <location>
        <begin position="6"/>
        <end position="35"/>
    </location>
</feature>
<sequence length="80" mass="9156">MHLEGMTLFTMTMVVMVVTATGFGTVITGFSLSIWRETNKVLSYNISTGELKEIRDHFERFQYHVYVPCYSKLPAQESSV</sequence>